<evidence type="ECO:0000259" key="1">
    <source>
        <dbReference type="Pfam" id="PF00078"/>
    </source>
</evidence>
<gene>
    <name evidence="2" type="ORF">EVAR_7371_1</name>
</gene>
<dbReference type="OrthoDB" id="6758379at2759"/>
<dbReference type="Pfam" id="PF00078">
    <property type="entry name" value="RVT_1"/>
    <property type="match status" value="1"/>
</dbReference>
<protein>
    <submittedName>
        <fullName evidence="2">Probable RNA-directed DNA polymerase from transposon X-element</fullName>
    </submittedName>
</protein>
<reference evidence="2 3" key="1">
    <citation type="journal article" date="2019" name="Commun. Biol.">
        <title>The bagworm genome reveals a unique fibroin gene that provides high tensile strength.</title>
        <authorList>
            <person name="Kono N."/>
            <person name="Nakamura H."/>
            <person name="Ohtoshi R."/>
            <person name="Tomita M."/>
            <person name="Numata K."/>
            <person name="Arakawa K."/>
        </authorList>
    </citation>
    <scope>NUCLEOTIDE SEQUENCE [LARGE SCALE GENOMIC DNA]</scope>
</reference>
<evidence type="ECO:0000313" key="3">
    <source>
        <dbReference type="Proteomes" id="UP000299102"/>
    </source>
</evidence>
<dbReference type="InterPro" id="IPR000477">
    <property type="entry name" value="RT_dom"/>
</dbReference>
<dbReference type="EMBL" id="BGZK01000287">
    <property type="protein sequence ID" value="GBP34320.1"/>
    <property type="molecule type" value="Genomic_DNA"/>
</dbReference>
<name>A0A4C1V716_EUMVA</name>
<organism evidence="2 3">
    <name type="scientific">Eumeta variegata</name>
    <name type="common">Bagworm moth</name>
    <name type="synonym">Eumeta japonica</name>
    <dbReference type="NCBI Taxonomy" id="151549"/>
    <lineage>
        <taxon>Eukaryota</taxon>
        <taxon>Metazoa</taxon>
        <taxon>Ecdysozoa</taxon>
        <taxon>Arthropoda</taxon>
        <taxon>Hexapoda</taxon>
        <taxon>Insecta</taxon>
        <taxon>Pterygota</taxon>
        <taxon>Neoptera</taxon>
        <taxon>Endopterygota</taxon>
        <taxon>Lepidoptera</taxon>
        <taxon>Glossata</taxon>
        <taxon>Ditrysia</taxon>
        <taxon>Tineoidea</taxon>
        <taxon>Psychidae</taxon>
        <taxon>Oiketicinae</taxon>
        <taxon>Eumeta</taxon>
    </lineage>
</organism>
<comment type="caution">
    <text evidence="2">The sequence shown here is derived from an EMBL/GenBank/DDBJ whole genome shotgun (WGS) entry which is preliminary data.</text>
</comment>
<evidence type="ECO:0000313" key="2">
    <source>
        <dbReference type="EMBL" id="GBP34320.1"/>
    </source>
</evidence>
<dbReference type="AlphaFoldDB" id="A0A4C1V716"/>
<accession>A0A4C1V716</accession>
<keyword evidence="2" id="KW-0695">RNA-directed DNA polymerase</keyword>
<keyword evidence="3" id="KW-1185">Reference proteome</keyword>
<keyword evidence="2" id="KW-0548">Nucleotidyltransferase</keyword>
<feature type="domain" description="Reverse transcriptase" evidence="1">
    <location>
        <begin position="101"/>
        <end position="182"/>
    </location>
</feature>
<dbReference type="STRING" id="151549.A0A4C1V716"/>
<keyword evidence="2" id="KW-0808">Transferase</keyword>
<sequence length="288" mass="32990">MGSPTDRTPNPTINITNWKCRPRLKKIDILSLNSILNDIIKTDEIDSAIVVLTNHVRTVVGNNTRTVPASSEHRNLSADVLELIRAKNAALRPAGKRRNLPASYRSISLLSCRDKLFEKILKTHLCDHLLGKGLMIDEQFGFRPIHSCPQQALRLVKYIMEVFRNKQKIVGVFFDVAKAFDRTYSSRFSRTIPRCISAIDLKNQLQRASDAQGRWFLTAVQFKYDNCRSRKIVDLDTPYLRIVKRKFRASCEAQLYHLIRRPRNVLIDPPDALTAQVESLIEANNTHN</sequence>
<dbReference type="GO" id="GO:0003964">
    <property type="term" value="F:RNA-directed DNA polymerase activity"/>
    <property type="evidence" value="ECO:0007669"/>
    <property type="project" value="UniProtKB-KW"/>
</dbReference>
<dbReference type="Proteomes" id="UP000299102">
    <property type="component" value="Unassembled WGS sequence"/>
</dbReference>
<proteinExistence type="predicted"/>